<sequence>MLRTSHIKDFRARIQWSTLPQTMKVYAVTVCRNLDVRYLWIDALCIIQGDDGDFNTKAPRMEAVYAGSVFTVAAAHSKNSEGGGFRDVSPLGRSDSLISQDSNYTVLLKARNFCTAFENIPGHCPLDSRGWVFQERMLSPRTLFFGRDEIHWECRKGVICAYEPDFEKPHFPAWLSYTPTKHNYTKVRSLERAPSPSDAIRQFQRLWVSVIEAYSRTNLSFAQDKLAAIAGLASIA</sequence>
<dbReference type="InterPro" id="IPR010730">
    <property type="entry name" value="HET"/>
</dbReference>
<dbReference type="EMBL" id="JAKEKT020000068">
    <property type="protein sequence ID" value="KAL1639146.1"/>
    <property type="molecule type" value="Genomic_DNA"/>
</dbReference>
<reference evidence="2 3" key="1">
    <citation type="journal article" date="2023" name="Plant Dis.">
        <title>First Report of Diplodia intermedia Causing Canker and Dieback Diseases on Apple Trees in Canada.</title>
        <authorList>
            <person name="Ellouze W."/>
            <person name="Ilyukhin E."/>
            <person name="Sulman M."/>
            <person name="Ali S."/>
        </authorList>
    </citation>
    <scope>NUCLEOTIDE SEQUENCE [LARGE SCALE GENOMIC DNA]</scope>
    <source>
        <strain evidence="2 3">M45-28</strain>
    </source>
</reference>
<dbReference type="PANTHER" id="PTHR33112">
    <property type="entry name" value="DOMAIN PROTEIN, PUTATIVE-RELATED"/>
    <property type="match status" value="1"/>
</dbReference>
<evidence type="ECO:0000313" key="2">
    <source>
        <dbReference type="EMBL" id="KAL1639146.1"/>
    </source>
</evidence>
<accession>A0ABR3TI05</accession>
<organism evidence="2 3">
    <name type="scientific">Diplodia intermedia</name>
    <dbReference type="NCBI Taxonomy" id="856260"/>
    <lineage>
        <taxon>Eukaryota</taxon>
        <taxon>Fungi</taxon>
        <taxon>Dikarya</taxon>
        <taxon>Ascomycota</taxon>
        <taxon>Pezizomycotina</taxon>
        <taxon>Dothideomycetes</taxon>
        <taxon>Dothideomycetes incertae sedis</taxon>
        <taxon>Botryosphaeriales</taxon>
        <taxon>Botryosphaeriaceae</taxon>
        <taxon>Diplodia</taxon>
    </lineage>
</organism>
<name>A0ABR3TI05_9PEZI</name>
<protein>
    <recommendedName>
        <fullName evidence="1">Heterokaryon incompatibility domain-containing protein</fullName>
    </recommendedName>
</protein>
<evidence type="ECO:0000313" key="3">
    <source>
        <dbReference type="Proteomes" id="UP001521184"/>
    </source>
</evidence>
<dbReference type="PANTHER" id="PTHR33112:SF10">
    <property type="entry name" value="TOL"/>
    <property type="match status" value="1"/>
</dbReference>
<comment type="caution">
    <text evidence="2">The sequence shown here is derived from an EMBL/GenBank/DDBJ whole genome shotgun (WGS) entry which is preliminary data.</text>
</comment>
<evidence type="ECO:0000259" key="1">
    <source>
        <dbReference type="Pfam" id="PF06985"/>
    </source>
</evidence>
<feature type="domain" description="Heterokaryon incompatibility" evidence="1">
    <location>
        <begin position="13"/>
        <end position="135"/>
    </location>
</feature>
<gene>
    <name evidence="2" type="ORF">SLS58_008233</name>
</gene>
<dbReference type="Proteomes" id="UP001521184">
    <property type="component" value="Unassembled WGS sequence"/>
</dbReference>
<keyword evidence="3" id="KW-1185">Reference proteome</keyword>
<dbReference type="Pfam" id="PF06985">
    <property type="entry name" value="HET"/>
    <property type="match status" value="1"/>
</dbReference>
<proteinExistence type="predicted"/>